<protein>
    <submittedName>
        <fullName evidence="1">Myosin heavy chain-like protein</fullName>
    </submittedName>
</protein>
<accession>A0ACC1X129</accession>
<sequence length="246" mass="27331">MFRLHKTSRPTANAKSRERIDFKFSNFKALQVPKGWDKLFVSITSSETGKTIAKSSKALVRNGTCHWTDNLSESIWVSEDVDDLEHCLFKLVVAMGSARSGILGEITVNMTSYMSSTAVVLLSFPLKKCNYGTILQVKIHCLTPRRKLRENESKDLTAESHDVDIKSDGFVHSIVTSNTGSSCSTELGSASHKEQESRGDNGYEIRKKLSSAARVDAFSKIQLLEAELAKTMEANSMYKAQLSRAR</sequence>
<proteinExistence type="predicted"/>
<evidence type="ECO:0000313" key="2">
    <source>
        <dbReference type="Proteomes" id="UP001164539"/>
    </source>
</evidence>
<dbReference type="EMBL" id="CM051405">
    <property type="protein sequence ID" value="KAJ4705033.1"/>
    <property type="molecule type" value="Genomic_DNA"/>
</dbReference>
<dbReference type="Proteomes" id="UP001164539">
    <property type="component" value="Chromosome 12"/>
</dbReference>
<evidence type="ECO:0000313" key="1">
    <source>
        <dbReference type="EMBL" id="KAJ4705033.1"/>
    </source>
</evidence>
<keyword evidence="2" id="KW-1185">Reference proteome</keyword>
<reference evidence="1 2" key="1">
    <citation type="journal article" date="2023" name="Science">
        <title>Complex scaffold remodeling in plant triterpene biosynthesis.</title>
        <authorList>
            <person name="De La Pena R."/>
            <person name="Hodgson H."/>
            <person name="Liu J.C."/>
            <person name="Stephenson M.J."/>
            <person name="Martin A.C."/>
            <person name="Owen C."/>
            <person name="Harkess A."/>
            <person name="Leebens-Mack J."/>
            <person name="Jimenez L.E."/>
            <person name="Osbourn A."/>
            <person name="Sattely E.S."/>
        </authorList>
    </citation>
    <scope>NUCLEOTIDE SEQUENCE [LARGE SCALE GENOMIC DNA]</scope>
    <source>
        <strain evidence="2">cv. JPN11</strain>
        <tissue evidence="1">Leaf</tissue>
    </source>
</reference>
<organism evidence="1 2">
    <name type="scientific">Melia azedarach</name>
    <name type="common">Chinaberry tree</name>
    <dbReference type="NCBI Taxonomy" id="155640"/>
    <lineage>
        <taxon>Eukaryota</taxon>
        <taxon>Viridiplantae</taxon>
        <taxon>Streptophyta</taxon>
        <taxon>Embryophyta</taxon>
        <taxon>Tracheophyta</taxon>
        <taxon>Spermatophyta</taxon>
        <taxon>Magnoliopsida</taxon>
        <taxon>eudicotyledons</taxon>
        <taxon>Gunneridae</taxon>
        <taxon>Pentapetalae</taxon>
        <taxon>rosids</taxon>
        <taxon>malvids</taxon>
        <taxon>Sapindales</taxon>
        <taxon>Meliaceae</taxon>
        <taxon>Melia</taxon>
    </lineage>
</organism>
<name>A0ACC1X129_MELAZ</name>
<gene>
    <name evidence="1" type="ORF">OWV82_021862</name>
</gene>
<comment type="caution">
    <text evidence="1">The sequence shown here is derived from an EMBL/GenBank/DDBJ whole genome shotgun (WGS) entry which is preliminary data.</text>
</comment>